<sequence>MVTGGNDMPSKRITTWPGISALSALIAGMLLAPLPVAADGDGFAFNDRARTGVSASRSGNSISVEAWAGGSTATTNTAGTTATEFDSTAWTRWALSPCSTIMKPAANTGALFTPETKKQAATSQGIDCTTPNTATTIATTAHHAIATMTLPDTTIKLDPDPTTNQWHAAAVGQQLWFTLDNPGPQHTTTTNTDITITLTATPGAVTINPGTINPGAHTTPIRCTTGRPRPTTTNGNQPSPVCGTSYQHPGHYTITATRTWTITWTAQGHTGTETITRPATAPTLDVIELHSLLVPNN</sequence>
<evidence type="ECO:0000313" key="2">
    <source>
        <dbReference type="EMBL" id="CBL56591.1"/>
    </source>
</evidence>
<accession>D7GDI0</accession>
<dbReference type="HOGENOM" id="CLU_972739_0_0_11"/>
<evidence type="ECO:0008006" key="4">
    <source>
        <dbReference type="Google" id="ProtNLM"/>
    </source>
</evidence>
<name>D7GDI0_PROFC</name>
<dbReference type="Proteomes" id="UP000000936">
    <property type="component" value="Chromosome"/>
</dbReference>
<proteinExistence type="predicted"/>
<dbReference type="AlphaFoldDB" id="D7GDI0"/>
<reference evidence="2 3" key="1">
    <citation type="journal article" date="2010" name="PLoS ONE">
        <title>The complete genome of Propionibacterium freudenreichii CIRM-BIA1, a hardy actinobacterium with food and probiotic applications.</title>
        <authorList>
            <person name="Falentin H."/>
            <person name="Deutsch S.M."/>
            <person name="Jan G."/>
            <person name="Loux V."/>
            <person name="Thierry A."/>
            <person name="Parayre S."/>
            <person name="Maillard M.B."/>
            <person name="Dherbecourt J."/>
            <person name="Cousin F.J."/>
            <person name="Jardin J."/>
            <person name="Siguier P."/>
            <person name="Couloux A."/>
            <person name="Barbe V."/>
            <person name="Vacherie B."/>
            <person name="Wincker P."/>
            <person name="Gibrat J.F."/>
            <person name="Gaillardin C."/>
            <person name="Lortal S."/>
        </authorList>
    </citation>
    <scope>NUCLEOTIDE SEQUENCE [LARGE SCALE GENOMIC DNA]</scope>
    <source>
        <strain evidence="3">ATCC 9614 / DSM 4902 / CIP 103027 / NCIMB 8099 / CIRM-BIA1</strain>
    </source>
</reference>
<gene>
    <name evidence="2" type="ordered locus">PFREUD_10680</name>
</gene>
<organism evidence="2 3">
    <name type="scientific">Propionibacterium freudenreichii subsp. shermanii (strain ATCC 9614 / DSM 4902 / CIP 103027 / NCIMB 8099 / CIRM-BIA1)</name>
    <dbReference type="NCBI Taxonomy" id="754252"/>
    <lineage>
        <taxon>Bacteria</taxon>
        <taxon>Bacillati</taxon>
        <taxon>Actinomycetota</taxon>
        <taxon>Actinomycetes</taxon>
        <taxon>Propionibacteriales</taxon>
        <taxon>Propionibacteriaceae</taxon>
        <taxon>Propionibacterium</taxon>
    </lineage>
</organism>
<dbReference type="KEGG" id="pfr:PFREUD_10680"/>
<protein>
    <recommendedName>
        <fullName evidence="4">ATP/GTP-binding protein</fullName>
    </recommendedName>
</protein>
<dbReference type="STRING" id="754252.PFREUD_10680"/>
<dbReference type="EMBL" id="FN806773">
    <property type="protein sequence ID" value="CBL56591.1"/>
    <property type="molecule type" value="Genomic_DNA"/>
</dbReference>
<evidence type="ECO:0000313" key="3">
    <source>
        <dbReference type="Proteomes" id="UP000000936"/>
    </source>
</evidence>
<keyword evidence="3" id="KW-1185">Reference proteome</keyword>
<feature type="compositionally biased region" description="Polar residues" evidence="1">
    <location>
        <begin position="234"/>
        <end position="243"/>
    </location>
</feature>
<feature type="compositionally biased region" description="Low complexity" evidence="1">
    <location>
        <begin position="224"/>
        <end position="233"/>
    </location>
</feature>
<feature type="region of interest" description="Disordered" evidence="1">
    <location>
        <begin position="224"/>
        <end position="243"/>
    </location>
</feature>
<evidence type="ECO:0000256" key="1">
    <source>
        <dbReference type="SAM" id="MobiDB-lite"/>
    </source>
</evidence>